<evidence type="ECO:0000313" key="8">
    <source>
        <dbReference type="EMBL" id="MBS7526293.1"/>
    </source>
</evidence>
<keyword evidence="5 6" id="KW-0472">Membrane</keyword>
<feature type="domain" description="EamA" evidence="7">
    <location>
        <begin position="172"/>
        <end position="298"/>
    </location>
</feature>
<feature type="transmembrane region" description="Helical" evidence="6">
    <location>
        <begin position="87"/>
        <end position="110"/>
    </location>
</feature>
<keyword evidence="3 6" id="KW-0812">Transmembrane</keyword>
<evidence type="ECO:0000259" key="7">
    <source>
        <dbReference type="Pfam" id="PF00892"/>
    </source>
</evidence>
<dbReference type="InterPro" id="IPR000620">
    <property type="entry name" value="EamA_dom"/>
</dbReference>
<sequence>MMKNQMKMVSEIETDMKKDDNGEKEKVRAIIYMLISAFFFALMSISVKLAGNDVPIFEKVFFRNFFSIFFAYYIVRKNKVRPLGSLKSLPFLIGRSVCGIGGVVTMFYALERMDVATASTIQKLSQFWVLIFAVFLLKEKIRSSQVIYMIIALAGVIIVSKPSAPEVLIPTLVVFLSSIFAGMAYAFVSKLRTYEEPATVVFFFSFFSTVAMLIPTILDFKWLTLREFIFLLMTGLSAMGGQVFLTSAYHHAKASEVSIYAYANIIFSAVLALFIWGTYPDLLSTVGIIIIVGASYLNYKDVKNASAVEEVKAIS</sequence>
<dbReference type="PANTHER" id="PTHR22911:SF6">
    <property type="entry name" value="SOLUTE CARRIER FAMILY 35 MEMBER G1"/>
    <property type="match status" value="1"/>
</dbReference>
<feature type="domain" description="EamA" evidence="7">
    <location>
        <begin position="29"/>
        <end position="160"/>
    </location>
</feature>
<evidence type="ECO:0000313" key="9">
    <source>
        <dbReference type="Proteomes" id="UP000746471"/>
    </source>
</evidence>
<keyword evidence="9" id="KW-1185">Reference proteome</keyword>
<evidence type="ECO:0000256" key="3">
    <source>
        <dbReference type="ARBA" id="ARBA00022692"/>
    </source>
</evidence>
<evidence type="ECO:0000256" key="6">
    <source>
        <dbReference type="SAM" id="Phobius"/>
    </source>
</evidence>
<dbReference type="Gene3D" id="1.10.3730.20">
    <property type="match status" value="1"/>
</dbReference>
<dbReference type="PANTHER" id="PTHR22911">
    <property type="entry name" value="ACYL-MALONYL CONDENSING ENZYME-RELATED"/>
    <property type="match status" value="1"/>
</dbReference>
<feature type="transmembrane region" description="Helical" evidence="6">
    <location>
        <begin position="29"/>
        <end position="50"/>
    </location>
</feature>
<accession>A0ABS5PMK3</accession>
<comment type="subcellular location">
    <subcellularLocation>
        <location evidence="1">Membrane</location>
        <topology evidence="1">Multi-pass membrane protein</topology>
    </subcellularLocation>
</comment>
<keyword evidence="4 6" id="KW-1133">Transmembrane helix</keyword>
<feature type="transmembrane region" description="Helical" evidence="6">
    <location>
        <begin position="116"/>
        <end position="137"/>
    </location>
</feature>
<dbReference type="Pfam" id="PF00892">
    <property type="entry name" value="EamA"/>
    <property type="match status" value="2"/>
</dbReference>
<dbReference type="Proteomes" id="UP000746471">
    <property type="component" value="Unassembled WGS sequence"/>
</dbReference>
<evidence type="ECO:0000256" key="5">
    <source>
        <dbReference type="ARBA" id="ARBA00023136"/>
    </source>
</evidence>
<dbReference type="InterPro" id="IPR037185">
    <property type="entry name" value="EmrE-like"/>
</dbReference>
<comment type="caution">
    <text evidence="8">The sequence shown here is derived from an EMBL/GenBank/DDBJ whole genome shotgun (WGS) entry which is preliminary data.</text>
</comment>
<name>A0ABS5PMK3_9FIRM</name>
<feature type="transmembrane region" description="Helical" evidence="6">
    <location>
        <begin position="228"/>
        <end position="245"/>
    </location>
</feature>
<dbReference type="SUPFAM" id="SSF103481">
    <property type="entry name" value="Multidrug resistance efflux transporter EmrE"/>
    <property type="match status" value="2"/>
</dbReference>
<dbReference type="EMBL" id="JAHBCL010000009">
    <property type="protein sequence ID" value="MBS7526293.1"/>
    <property type="molecule type" value="Genomic_DNA"/>
</dbReference>
<feature type="transmembrane region" description="Helical" evidence="6">
    <location>
        <begin position="146"/>
        <end position="162"/>
    </location>
</feature>
<feature type="transmembrane region" description="Helical" evidence="6">
    <location>
        <begin position="257"/>
        <end position="276"/>
    </location>
</feature>
<feature type="transmembrane region" description="Helical" evidence="6">
    <location>
        <begin position="56"/>
        <end position="75"/>
    </location>
</feature>
<feature type="transmembrane region" description="Helical" evidence="6">
    <location>
        <begin position="168"/>
        <end position="188"/>
    </location>
</feature>
<dbReference type="RefSeq" id="WP_213236098.1">
    <property type="nucleotide sequence ID" value="NZ_JAHBCL010000009.1"/>
</dbReference>
<proteinExistence type="inferred from homology"/>
<protein>
    <submittedName>
        <fullName evidence="8">DMT family transporter</fullName>
    </submittedName>
</protein>
<feature type="transmembrane region" description="Helical" evidence="6">
    <location>
        <begin position="200"/>
        <end position="222"/>
    </location>
</feature>
<gene>
    <name evidence="8" type="ORF">KHM83_06360</name>
</gene>
<evidence type="ECO:0000256" key="1">
    <source>
        <dbReference type="ARBA" id="ARBA00004141"/>
    </source>
</evidence>
<feature type="transmembrane region" description="Helical" evidence="6">
    <location>
        <begin position="282"/>
        <end position="299"/>
    </location>
</feature>
<evidence type="ECO:0000256" key="2">
    <source>
        <dbReference type="ARBA" id="ARBA00007362"/>
    </source>
</evidence>
<organism evidence="8 9">
    <name type="scientific">Fusibacter paucivorans</name>
    <dbReference type="NCBI Taxonomy" id="76009"/>
    <lineage>
        <taxon>Bacteria</taxon>
        <taxon>Bacillati</taxon>
        <taxon>Bacillota</taxon>
        <taxon>Clostridia</taxon>
        <taxon>Eubacteriales</taxon>
        <taxon>Eubacteriales Family XII. Incertae Sedis</taxon>
        <taxon>Fusibacter</taxon>
    </lineage>
</organism>
<evidence type="ECO:0000256" key="4">
    <source>
        <dbReference type="ARBA" id="ARBA00022989"/>
    </source>
</evidence>
<reference evidence="8 9" key="1">
    <citation type="submission" date="2021-05" db="EMBL/GenBank/DDBJ databases">
        <title>Fusibacter ferrireducens sp. nov., an anaerobic, sulfur- and Fe-reducing bacterium isolated from the mangrove sediment.</title>
        <authorList>
            <person name="Qiu D."/>
        </authorList>
    </citation>
    <scope>NUCLEOTIDE SEQUENCE [LARGE SCALE GENOMIC DNA]</scope>
    <source>
        <strain evidence="8 9">DSM 12116</strain>
    </source>
</reference>
<comment type="similarity">
    <text evidence="2">Belongs to the EamA transporter family.</text>
</comment>